<sequence>MIVSKISRRLSSLSLIAASIVVFGGCASQPTATAPTGSSANSASPAANQQGLKAVRVQLSFLKQSLDAPLIVAMNKGYFAQEGLNVSYERGFGNADTISKLGTGKFDLSFSDMYNALEFNEKNPNDKVIAVAVTQSRAPFAILTLKEKGINSPKDLVGKKLGAPTGDGPRKLFPVLAKEVGFDPKSVEWTTMEPRLRESFLLQGQVDAISGFSTSALPSLLKGGKKLEDINIFYYNDNGMDFYGNAILAKASFVEQNPDTVRAFVKAYMRGLQDVLKDPTAGLDAVMASDDSKLMDREAEKVRLQVALERMFISPEVEQIGLGSVDPARLEKTLKQTAEGFGLKTTPSVADIYTDKFLPPKEQRTLPSDRKPLS</sequence>
<keyword evidence="15" id="KW-1185">Reference proteome</keyword>
<evidence type="ECO:0000313" key="14">
    <source>
        <dbReference type="EMBL" id="BAY55344.1"/>
    </source>
</evidence>
<dbReference type="PANTHER" id="PTHR31528:SF1">
    <property type="entry name" value="4-AMINO-5-HYDROXYMETHYL-2-METHYLPYRIMIDINE PHOSPHATE SYNTHASE THI11-RELATED"/>
    <property type="match status" value="1"/>
</dbReference>
<feature type="chain" id="PRO_5011119428" description="Thiamine pyrimidine synthase" evidence="12">
    <location>
        <begin position="25"/>
        <end position="374"/>
    </location>
</feature>
<dbReference type="GO" id="GO:0009228">
    <property type="term" value="P:thiamine biosynthetic process"/>
    <property type="evidence" value="ECO:0007669"/>
    <property type="project" value="UniProtKB-KW"/>
</dbReference>
<dbReference type="InterPro" id="IPR015168">
    <property type="entry name" value="SsuA/THI5"/>
</dbReference>
<reference evidence="14 15" key="1">
    <citation type="submission" date="2017-06" db="EMBL/GenBank/DDBJ databases">
        <title>Genome sequencing of cyanobaciteial culture collection at National Institute for Environmental Studies (NIES).</title>
        <authorList>
            <person name="Hirose Y."/>
            <person name="Shimura Y."/>
            <person name="Fujisawa T."/>
            <person name="Nakamura Y."/>
            <person name="Kawachi M."/>
        </authorList>
    </citation>
    <scope>NUCLEOTIDE SEQUENCE [LARGE SCALE GENOMIC DNA]</scope>
    <source>
        <strain evidence="14 15">NIES-2135</strain>
    </source>
</reference>
<comment type="catalytic activity">
    <reaction evidence="11">
        <text>N(6)-(pyridoxal phosphate)-L-lysyl-[4-amino-5-hydroxymethyl-2-methylpyrimidine phosphate synthase] + L-histidyl-[4-amino-5-hydroxymethyl-2-methylpyrimidine phosphate synthase] + 2 Fe(3+) + 4 H2O = L-lysyl-[4-amino-5-hydroxymethyl-2-methylpyrimidine phosphate synthase] + (2S)-2-amino-5-hydroxy-4-oxopentanoyl-[4-amino-5-hydroxymethyl-2-methylpyrimidine phosphate synthase] + 4-amino-2-methyl-5-(phosphooxymethyl)pyrimidine + 3-oxopropanoate + 2 Fe(2+) + 2 H(+)</text>
        <dbReference type="Rhea" id="RHEA:65756"/>
        <dbReference type="Rhea" id="RHEA-COMP:16892"/>
        <dbReference type="Rhea" id="RHEA-COMP:16893"/>
        <dbReference type="Rhea" id="RHEA-COMP:16894"/>
        <dbReference type="Rhea" id="RHEA-COMP:16895"/>
        <dbReference type="ChEBI" id="CHEBI:15377"/>
        <dbReference type="ChEBI" id="CHEBI:15378"/>
        <dbReference type="ChEBI" id="CHEBI:29033"/>
        <dbReference type="ChEBI" id="CHEBI:29034"/>
        <dbReference type="ChEBI" id="CHEBI:29969"/>
        <dbReference type="ChEBI" id="CHEBI:29979"/>
        <dbReference type="ChEBI" id="CHEBI:33190"/>
        <dbReference type="ChEBI" id="CHEBI:58354"/>
        <dbReference type="ChEBI" id="CHEBI:143915"/>
        <dbReference type="ChEBI" id="CHEBI:157692"/>
    </reaction>
    <physiologicalReaction direction="left-to-right" evidence="11">
        <dbReference type="Rhea" id="RHEA:65757"/>
    </physiologicalReaction>
</comment>
<evidence type="ECO:0000256" key="11">
    <source>
        <dbReference type="ARBA" id="ARBA00048179"/>
    </source>
</evidence>
<evidence type="ECO:0000256" key="2">
    <source>
        <dbReference type="ARBA" id="ARBA00004948"/>
    </source>
</evidence>
<dbReference type="AlphaFoldDB" id="A0A1Z4JEZ2"/>
<name>A0A1Z4JEZ2_LEPBY</name>
<accession>A0A1Z4JEZ2</accession>
<dbReference type="PROSITE" id="PS51257">
    <property type="entry name" value="PROKAR_LIPOPROTEIN"/>
    <property type="match status" value="1"/>
</dbReference>
<evidence type="ECO:0000256" key="3">
    <source>
        <dbReference type="ARBA" id="ARBA00009406"/>
    </source>
</evidence>
<keyword evidence="12" id="KW-0732">Signal</keyword>
<keyword evidence="6" id="KW-0479">Metal-binding</keyword>
<dbReference type="GO" id="GO:0016740">
    <property type="term" value="F:transferase activity"/>
    <property type="evidence" value="ECO:0007669"/>
    <property type="project" value="UniProtKB-KW"/>
</dbReference>
<evidence type="ECO:0000256" key="1">
    <source>
        <dbReference type="ARBA" id="ARBA00003469"/>
    </source>
</evidence>
<comment type="pathway">
    <text evidence="2">Cofactor biosynthesis; thiamine diphosphate biosynthesis.</text>
</comment>
<dbReference type="PANTHER" id="PTHR31528">
    <property type="entry name" value="4-AMINO-5-HYDROXYMETHYL-2-METHYLPYRIMIDINE PHOSPHATE SYNTHASE THI11-RELATED"/>
    <property type="match status" value="1"/>
</dbReference>
<feature type="domain" description="SsuA/THI5-like" evidence="13">
    <location>
        <begin position="68"/>
        <end position="280"/>
    </location>
</feature>
<dbReference type="GO" id="GO:0046872">
    <property type="term" value="F:metal ion binding"/>
    <property type="evidence" value="ECO:0007669"/>
    <property type="project" value="UniProtKB-KW"/>
</dbReference>
<keyword evidence="5" id="KW-0808">Transferase</keyword>
<comment type="similarity">
    <text evidence="3">Belongs to the NMT1/THI5 family.</text>
</comment>
<dbReference type="SUPFAM" id="SSF53850">
    <property type="entry name" value="Periplasmic binding protein-like II"/>
    <property type="match status" value="1"/>
</dbReference>
<keyword evidence="7" id="KW-0663">Pyridoxal phosphate</keyword>
<feature type="signal peptide" evidence="12">
    <location>
        <begin position="1"/>
        <end position="24"/>
    </location>
</feature>
<dbReference type="Gene3D" id="3.40.190.10">
    <property type="entry name" value="Periplasmic binding protein-like II"/>
    <property type="match status" value="2"/>
</dbReference>
<evidence type="ECO:0000256" key="10">
    <source>
        <dbReference type="ARBA" id="ARBA00033171"/>
    </source>
</evidence>
<keyword evidence="8" id="KW-0784">Thiamine biosynthesis</keyword>
<dbReference type="EMBL" id="AP018203">
    <property type="protein sequence ID" value="BAY55344.1"/>
    <property type="molecule type" value="Genomic_DNA"/>
</dbReference>
<evidence type="ECO:0000256" key="6">
    <source>
        <dbReference type="ARBA" id="ARBA00022723"/>
    </source>
</evidence>
<organism evidence="14 15">
    <name type="scientific">Leptolyngbya boryana NIES-2135</name>
    <dbReference type="NCBI Taxonomy" id="1973484"/>
    <lineage>
        <taxon>Bacteria</taxon>
        <taxon>Bacillati</taxon>
        <taxon>Cyanobacteriota</taxon>
        <taxon>Cyanophyceae</taxon>
        <taxon>Leptolyngbyales</taxon>
        <taxon>Leptolyngbyaceae</taxon>
        <taxon>Leptolyngbya group</taxon>
        <taxon>Leptolyngbya</taxon>
    </lineage>
</organism>
<evidence type="ECO:0000256" key="7">
    <source>
        <dbReference type="ARBA" id="ARBA00022898"/>
    </source>
</evidence>
<dbReference type="Pfam" id="PF09084">
    <property type="entry name" value="NMT1"/>
    <property type="match status" value="1"/>
</dbReference>
<evidence type="ECO:0000256" key="9">
    <source>
        <dbReference type="ARBA" id="ARBA00023004"/>
    </source>
</evidence>
<evidence type="ECO:0000256" key="12">
    <source>
        <dbReference type="SAM" id="SignalP"/>
    </source>
</evidence>
<gene>
    <name evidence="14" type="ORF">NIES2135_21670</name>
</gene>
<proteinExistence type="inferred from homology"/>
<comment type="subunit">
    <text evidence="4">Homodimer.</text>
</comment>
<dbReference type="InterPro" id="IPR027939">
    <property type="entry name" value="NMT1/THI5"/>
</dbReference>
<evidence type="ECO:0000313" key="15">
    <source>
        <dbReference type="Proteomes" id="UP000217895"/>
    </source>
</evidence>
<dbReference type="Proteomes" id="UP000217895">
    <property type="component" value="Chromosome"/>
</dbReference>
<evidence type="ECO:0000259" key="13">
    <source>
        <dbReference type="Pfam" id="PF09084"/>
    </source>
</evidence>
<evidence type="ECO:0000256" key="5">
    <source>
        <dbReference type="ARBA" id="ARBA00022679"/>
    </source>
</evidence>
<keyword evidence="9" id="KW-0408">Iron</keyword>
<comment type="function">
    <text evidence="1">Responsible for the formation of the pyrimidine heterocycle in the thiamine biosynthesis pathway. Catalyzes the formation of hydroxymethylpyrimidine phosphate (HMP-P) from histidine and pyridoxal phosphate (PLP). The protein uses PLP and the active site histidine to form HMP-P, generating an inactive enzyme. The enzyme can only undergo a single turnover, which suggests it is a suicide enzyme.</text>
</comment>
<evidence type="ECO:0000256" key="4">
    <source>
        <dbReference type="ARBA" id="ARBA00011738"/>
    </source>
</evidence>
<evidence type="ECO:0000256" key="8">
    <source>
        <dbReference type="ARBA" id="ARBA00022977"/>
    </source>
</evidence>
<protein>
    <recommendedName>
        <fullName evidence="10">Thiamine pyrimidine synthase</fullName>
    </recommendedName>
</protein>